<accession>A0A9J5ZNL0</accession>
<reference evidence="2 3" key="1">
    <citation type="submission" date="2020-09" db="EMBL/GenBank/DDBJ databases">
        <title>De no assembly of potato wild relative species, Solanum commersonii.</title>
        <authorList>
            <person name="Cho K."/>
        </authorList>
    </citation>
    <scope>NUCLEOTIDE SEQUENCE [LARGE SCALE GENOMIC DNA]</scope>
    <source>
        <strain evidence="2">LZ3.2</strain>
        <tissue evidence="2">Leaf</tissue>
    </source>
</reference>
<name>A0A9J5ZNL0_SOLCO</name>
<evidence type="ECO:0000313" key="2">
    <source>
        <dbReference type="EMBL" id="KAG5613692.1"/>
    </source>
</evidence>
<proteinExistence type="predicted"/>
<gene>
    <name evidence="2" type="ORF">H5410_013516</name>
</gene>
<evidence type="ECO:0000313" key="3">
    <source>
        <dbReference type="Proteomes" id="UP000824120"/>
    </source>
</evidence>
<feature type="compositionally biased region" description="Low complexity" evidence="1">
    <location>
        <begin position="106"/>
        <end position="121"/>
    </location>
</feature>
<evidence type="ECO:0000256" key="1">
    <source>
        <dbReference type="SAM" id="MobiDB-lite"/>
    </source>
</evidence>
<feature type="compositionally biased region" description="Basic and acidic residues" evidence="1">
    <location>
        <begin position="90"/>
        <end position="102"/>
    </location>
</feature>
<feature type="region of interest" description="Disordered" evidence="1">
    <location>
        <begin position="79"/>
        <end position="121"/>
    </location>
</feature>
<organism evidence="2 3">
    <name type="scientific">Solanum commersonii</name>
    <name type="common">Commerson's wild potato</name>
    <name type="synonym">Commerson's nightshade</name>
    <dbReference type="NCBI Taxonomy" id="4109"/>
    <lineage>
        <taxon>Eukaryota</taxon>
        <taxon>Viridiplantae</taxon>
        <taxon>Streptophyta</taxon>
        <taxon>Embryophyta</taxon>
        <taxon>Tracheophyta</taxon>
        <taxon>Spermatophyta</taxon>
        <taxon>Magnoliopsida</taxon>
        <taxon>eudicotyledons</taxon>
        <taxon>Gunneridae</taxon>
        <taxon>Pentapetalae</taxon>
        <taxon>asterids</taxon>
        <taxon>lamiids</taxon>
        <taxon>Solanales</taxon>
        <taxon>Solanaceae</taxon>
        <taxon>Solanoideae</taxon>
        <taxon>Solaneae</taxon>
        <taxon>Solanum</taxon>
    </lineage>
</organism>
<protein>
    <submittedName>
        <fullName evidence="2">Uncharacterized protein</fullName>
    </submittedName>
</protein>
<dbReference type="EMBL" id="JACXVP010000003">
    <property type="protein sequence ID" value="KAG5613692.1"/>
    <property type="molecule type" value="Genomic_DNA"/>
</dbReference>
<comment type="caution">
    <text evidence="2">The sequence shown here is derived from an EMBL/GenBank/DDBJ whole genome shotgun (WGS) entry which is preliminary data.</text>
</comment>
<sequence length="121" mass="13660">MQLHGPSQSICKSFIKFSLNSFTSNAFMLLEKPISGDSLSKHITTVPTYFNIQRTPQADKEPIFKEDLQVWQASTGMARASPVNLLRPPDQSHRRRYEETNKTHHGSSSNSSYSSTNSRNT</sequence>
<keyword evidence="3" id="KW-1185">Reference proteome</keyword>
<dbReference type="Proteomes" id="UP000824120">
    <property type="component" value="Chromosome 3"/>
</dbReference>
<dbReference type="AlphaFoldDB" id="A0A9J5ZNL0"/>